<evidence type="ECO:0000256" key="7">
    <source>
        <dbReference type="ARBA" id="ARBA00023180"/>
    </source>
</evidence>
<evidence type="ECO:0000313" key="13">
    <source>
        <dbReference type="Proteomes" id="UP000594263"/>
    </source>
</evidence>
<dbReference type="EnsemblPlants" id="Kaladp0029s0128.1.v1.1">
    <property type="protein sequence ID" value="Kaladp0029s0128.1.v1.1"/>
    <property type="gene ID" value="Kaladp0029s0128.v1.1"/>
</dbReference>
<evidence type="ECO:0000256" key="6">
    <source>
        <dbReference type="ARBA" id="ARBA00023157"/>
    </source>
</evidence>
<dbReference type="CDD" id="cd11019">
    <property type="entry name" value="OsENODL1_like"/>
    <property type="match status" value="1"/>
</dbReference>
<evidence type="ECO:0000256" key="2">
    <source>
        <dbReference type="ARBA" id="ARBA00022475"/>
    </source>
</evidence>
<protein>
    <recommendedName>
        <fullName evidence="11">Phytocyanin domain-containing protein</fullName>
    </recommendedName>
</protein>
<evidence type="ECO:0000256" key="10">
    <source>
        <dbReference type="SAM" id="SignalP"/>
    </source>
</evidence>
<dbReference type="PANTHER" id="PTHR33021:SF197">
    <property type="entry name" value="EARLY NODULIN-LIKE PROTEIN 13"/>
    <property type="match status" value="1"/>
</dbReference>
<keyword evidence="8" id="KW-0449">Lipoprotein</keyword>
<keyword evidence="13" id="KW-1185">Reference proteome</keyword>
<name>A0A7N0TA43_KALFE</name>
<reference evidence="12" key="1">
    <citation type="submission" date="2021-01" db="UniProtKB">
        <authorList>
            <consortium name="EnsemblPlants"/>
        </authorList>
    </citation>
    <scope>IDENTIFICATION</scope>
</reference>
<evidence type="ECO:0000259" key="11">
    <source>
        <dbReference type="PROSITE" id="PS51485"/>
    </source>
</evidence>
<keyword evidence="5" id="KW-0472">Membrane</keyword>
<dbReference type="FunFam" id="2.60.40.420:FF:000010">
    <property type="entry name" value="Early nodulin-like protein 1"/>
    <property type="match status" value="1"/>
</dbReference>
<dbReference type="GO" id="GO:0098552">
    <property type="term" value="C:side of membrane"/>
    <property type="evidence" value="ECO:0007669"/>
    <property type="project" value="UniProtKB-KW"/>
</dbReference>
<comment type="similarity">
    <text evidence="9">Belongs to the early nodulin-like (ENODL) family.</text>
</comment>
<evidence type="ECO:0000256" key="3">
    <source>
        <dbReference type="ARBA" id="ARBA00022622"/>
    </source>
</evidence>
<dbReference type="GO" id="GO:0009055">
    <property type="term" value="F:electron transfer activity"/>
    <property type="evidence" value="ECO:0007669"/>
    <property type="project" value="InterPro"/>
</dbReference>
<dbReference type="GO" id="GO:0005886">
    <property type="term" value="C:plasma membrane"/>
    <property type="evidence" value="ECO:0007669"/>
    <property type="project" value="UniProtKB-SubCell"/>
</dbReference>
<dbReference type="Gramene" id="Kaladp0029s0128.1.v1.1">
    <property type="protein sequence ID" value="Kaladp0029s0128.1.v1.1"/>
    <property type="gene ID" value="Kaladp0029s0128.v1.1"/>
</dbReference>
<keyword evidence="2" id="KW-1003">Cell membrane</keyword>
<dbReference type="OMA" id="TRDDYNH"/>
<evidence type="ECO:0000256" key="4">
    <source>
        <dbReference type="ARBA" id="ARBA00022729"/>
    </source>
</evidence>
<comment type="subcellular location">
    <subcellularLocation>
        <location evidence="1">Cell membrane</location>
        <topology evidence="1">Lipid-anchor</topology>
        <topology evidence="1">GPI-anchor</topology>
    </subcellularLocation>
</comment>
<evidence type="ECO:0000256" key="9">
    <source>
        <dbReference type="ARBA" id="ARBA00035011"/>
    </source>
</evidence>
<dbReference type="Pfam" id="PF02298">
    <property type="entry name" value="Cu_bind_like"/>
    <property type="match status" value="1"/>
</dbReference>
<accession>A0A7N0TA43</accession>
<dbReference type="InterPro" id="IPR003245">
    <property type="entry name" value="Phytocyanin_dom"/>
</dbReference>
<organism evidence="12 13">
    <name type="scientific">Kalanchoe fedtschenkoi</name>
    <name type="common">Lavender scallops</name>
    <name type="synonym">South American air plant</name>
    <dbReference type="NCBI Taxonomy" id="63787"/>
    <lineage>
        <taxon>Eukaryota</taxon>
        <taxon>Viridiplantae</taxon>
        <taxon>Streptophyta</taxon>
        <taxon>Embryophyta</taxon>
        <taxon>Tracheophyta</taxon>
        <taxon>Spermatophyta</taxon>
        <taxon>Magnoliopsida</taxon>
        <taxon>eudicotyledons</taxon>
        <taxon>Gunneridae</taxon>
        <taxon>Pentapetalae</taxon>
        <taxon>Saxifragales</taxon>
        <taxon>Crassulaceae</taxon>
        <taxon>Kalanchoe</taxon>
    </lineage>
</organism>
<feature type="chain" id="PRO_5029529861" description="Phytocyanin domain-containing protein" evidence="10">
    <location>
        <begin position="24"/>
        <end position="174"/>
    </location>
</feature>
<keyword evidence="6" id="KW-1015">Disulfide bond</keyword>
<dbReference type="InterPro" id="IPR039391">
    <property type="entry name" value="Phytocyanin-like"/>
</dbReference>
<evidence type="ECO:0000313" key="12">
    <source>
        <dbReference type="EnsemblPlants" id="Kaladp0029s0128.1.v1.1"/>
    </source>
</evidence>
<dbReference type="AlphaFoldDB" id="A0A7N0TA43"/>
<keyword evidence="4 10" id="KW-0732">Signal</keyword>
<keyword evidence="3" id="KW-0336">GPI-anchor</keyword>
<sequence>MGSLKPAAFITLLLLAFLSFSEAREFLVGGSPNSWKIPESDPETLDKWAEEIRFRIGDSLVWKYESGKDSVLEVTKDAFLSCNTSNPIAEHTDGNTTVNLTRSGPYYFISGAPGHCEKGQKLQVIVLSTKHVRPATASPAPSPAGGLPTGHGDRLEGLWLAALGALMGLGYILM</sequence>
<evidence type="ECO:0000256" key="8">
    <source>
        <dbReference type="ARBA" id="ARBA00023288"/>
    </source>
</evidence>
<evidence type="ECO:0000256" key="1">
    <source>
        <dbReference type="ARBA" id="ARBA00004609"/>
    </source>
</evidence>
<dbReference type="Proteomes" id="UP000594263">
    <property type="component" value="Unplaced"/>
</dbReference>
<dbReference type="InterPro" id="IPR041846">
    <property type="entry name" value="ENL_dom"/>
</dbReference>
<dbReference type="SUPFAM" id="SSF49503">
    <property type="entry name" value="Cupredoxins"/>
    <property type="match status" value="1"/>
</dbReference>
<keyword evidence="7" id="KW-0325">Glycoprotein</keyword>
<dbReference type="PANTHER" id="PTHR33021">
    <property type="entry name" value="BLUE COPPER PROTEIN"/>
    <property type="match status" value="1"/>
</dbReference>
<feature type="domain" description="Phytocyanin" evidence="11">
    <location>
        <begin position="24"/>
        <end position="128"/>
    </location>
</feature>
<feature type="signal peptide" evidence="10">
    <location>
        <begin position="1"/>
        <end position="23"/>
    </location>
</feature>
<evidence type="ECO:0000256" key="5">
    <source>
        <dbReference type="ARBA" id="ARBA00023136"/>
    </source>
</evidence>
<proteinExistence type="inferred from homology"/>
<dbReference type="InterPro" id="IPR008972">
    <property type="entry name" value="Cupredoxin"/>
</dbReference>
<dbReference type="PROSITE" id="PS51485">
    <property type="entry name" value="PHYTOCYANIN"/>
    <property type="match status" value="1"/>
</dbReference>
<dbReference type="Gene3D" id="2.60.40.420">
    <property type="entry name" value="Cupredoxins - blue copper proteins"/>
    <property type="match status" value="1"/>
</dbReference>